<dbReference type="OrthoDB" id="1045432at2"/>
<dbReference type="RefSeq" id="WP_087030815.1">
    <property type="nucleotide sequence ID" value="NZ_FJNE01000001.1"/>
</dbReference>
<organism evidence="2 3">
    <name type="scientific">Trichococcus palustris</name>
    <dbReference type="NCBI Taxonomy" id="140314"/>
    <lineage>
        <taxon>Bacteria</taxon>
        <taxon>Bacillati</taxon>
        <taxon>Bacillota</taxon>
        <taxon>Bacilli</taxon>
        <taxon>Lactobacillales</taxon>
        <taxon>Carnobacteriaceae</taxon>
        <taxon>Trichococcus</taxon>
    </lineage>
</organism>
<accession>A0A143YA28</accession>
<evidence type="ECO:0000313" key="2">
    <source>
        <dbReference type="EMBL" id="CZQ83709.1"/>
    </source>
</evidence>
<reference evidence="2 3" key="1">
    <citation type="submission" date="2016-02" db="EMBL/GenBank/DDBJ databases">
        <authorList>
            <person name="Wen L."/>
            <person name="He K."/>
            <person name="Yang H."/>
        </authorList>
    </citation>
    <scope>NUCLEOTIDE SEQUENCE [LARGE SCALE GENOMIC DNA]</scope>
    <source>
        <strain evidence="2">Trichococcus palustris</strain>
    </source>
</reference>
<evidence type="ECO:0000256" key="1">
    <source>
        <dbReference type="SAM" id="MobiDB-lite"/>
    </source>
</evidence>
<dbReference type="EMBL" id="FJNE01000001">
    <property type="protein sequence ID" value="CZQ83709.1"/>
    <property type="molecule type" value="Genomic_DNA"/>
</dbReference>
<sequence>MATNSSLKNQLQNNGNQSPGQTKQLGLKSLLNSPVVQDKFKEVLKDKSQGFTASVLSLVNNDSYLAQSDPMSIITCAMTAATLDLPLDKNLGYAYIVPFRDYKDGNKQKGQFILGYKGYIQLAQRSGQYEALNVIEVYEGELTSWNRLTEKFEFDPNGKLSDVVIGYVGYFKLLNGFEKTVYWTKQEVEAHRIRNNKTKNKTELSGVWKTDYDSMAKKTILRNILSKWGILSIEMQKAVTTDETVQTLDKDTGDIRDITPENNLEDFEAVPEVIAIPKTNEFVTEDGEIINLEDAAAQESLFEERTIKPKD</sequence>
<gene>
    <name evidence="2" type="ORF">Tpal_478</name>
</gene>
<feature type="region of interest" description="Disordered" evidence="1">
    <location>
        <begin position="1"/>
        <end position="24"/>
    </location>
</feature>
<dbReference type="InterPro" id="IPR004590">
    <property type="entry name" value="ssDNA_annealing_RecT"/>
</dbReference>
<dbReference type="GO" id="GO:0003677">
    <property type="term" value="F:DNA binding"/>
    <property type="evidence" value="ECO:0007669"/>
    <property type="project" value="InterPro"/>
</dbReference>
<dbReference type="GO" id="GO:0006259">
    <property type="term" value="P:DNA metabolic process"/>
    <property type="evidence" value="ECO:0007669"/>
    <property type="project" value="InterPro"/>
</dbReference>
<dbReference type="Pfam" id="PF03837">
    <property type="entry name" value="RecT"/>
    <property type="match status" value="1"/>
</dbReference>
<dbReference type="AlphaFoldDB" id="A0A143YA28"/>
<dbReference type="NCBIfam" id="TIGR00616">
    <property type="entry name" value="rect"/>
    <property type="match status" value="1"/>
</dbReference>
<protein>
    <submittedName>
        <fullName evidence="2">Dna single-strand annealing protein rect</fullName>
    </submittedName>
</protein>
<dbReference type="InterPro" id="IPR018330">
    <property type="entry name" value="RecT_fam"/>
</dbReference>
<keyword evidence="3" id="KW-1185">Reference proteome</keyword>
<evidence type="ECO:0000313" key="3">
    <source>
        <dbReference type="Proteomes" id="UP000242754"/>
    </source>
</evidence>
<proteinExistence type="predicted"/>
<dbReference type="Proteomes" id="UP000242754">
    <property type="component" value="Unassembled WGS sequence"/>
</dbReference>
<dbReference type="STRING" id="140314.SAMN04488076_103188"/>
<name>A0A143YA28_9LACT</name>